<accession>A0AAV2EAP6</accession>
<gene>
    <name evidence="2" type="ORF">LTRI10_LOCUS24178</name>
</gene>
<evidence type="ECO:0000256" key="1">
    <source>
        <dbReference type="SAM" id="MobiDB-lite"/>
    </source>
</evidence>
<dbReference type="AlphaFoldDB" id="A0AAV2EAP6"/>
<keyword evidence="3" id="KW-1185">Reference proteome</keyword>
<reference evidence="2 3" key="1">
    <citation type="submission" date="2024-04" db="EMBL/GenBank/DDBJ databases">
        <authorList>
            <person name="Fracassetti M."/>
        </authorList>
    </citation>
    <scope>NUCLEOTIDE SEQUENCE [LARGE SCALE GENOMIC DNA]</scope>
</reference>
<protein>
    <submittedName>
        <fullName evidence="2">Uncharacterized protein</fullName>
    </submittedName>
</protein>
<evidence type="ECO:0000313" key="2">
    <source>
        <dbReference type="EMBL" id="CAL1382874.1"/>
    </source>
</evidence>
<feature type="region of interest" description="Disordered" evidence="1">
    <location>
        <begin position="1"/>
        <end position="54"/>
    </location>
</feature>
<feature type="compositionally biased region" description="Basic and acidic residues" evidence="1">
    <location>
        <begin position="1"/>
        <end position="49"/>
    </location>
</feature>
<organism evidence="2 3">
    <name type="scientific">Linum trigynum</name>
    <dbReference type="NCBI Taxonomy" id="586398"/>
    <lineage>
        <taxon>Eukaryota</taxon>
        <taxon>Viridiplantae</taxon>
        <taxon>Streptophyta</taxon>
        <taxon>Embryophyta</taxon>
        <taxon>Tracheophyta</taxon>
        <taxon>Spermatophyta</taxon>
        <taxon>Magnoliopsida</taxon>
        <taxon>eudicotyledons</taxon>
        <taxon>Gunneridae</taxon>
        <taxon>Pentapetalae</taxon>
        <taxon>rosids</taxon>
        <taxon>fabids</taxon>
        <taxon>Malpighiales</taxon>
        <taxon>Linaceae</taxon>
        <taxon>Linum</taxon>
    </lineage>
</organism>
<proteinExistence type="predicted"/>
<evidence type="ECO:0000313" key="3">
    <source>
        <dbReference type="Proteomes" id="UP001497516"/>
    </source>
</evidence>
<dbReference type="EMBL" id="OZ034817">
    <property type="protein sequence ID" value="CAL1382874.1"/>
    <property type="molecule type" value="Genomic_DNA"/>
</dbReference>
<sequence>MQDWSFEEKKKTPEEDSLSKMGDDVKGDAAPKEEVHLEDMSTEIDKGNVEGDEPEEVDLADTILKADGSYDGLWGSEEWMSAVDEIEGVCKDKKKDPFRLIYVFVVDQH</sequence>
<name>A0AAV2EAP6_9ROSI</name>
<dbReference type="Proteomes" id="UP001497516">
    <property type="component" value="Chromosome 4"/>
</dbReference>